<protein>
    <submittedName>
        <fullName evidence="1">Uncharacterized protein</fullName>
    </submittedName>
</protein>
<reference evidence="1 2" key="2">
    <citation type="journal article" date="2016" name="Int. J. Syst. Evol. Microbiol.">
        <title>Flavisolibacter tropicus sp. nov., isolated from tropical soil.</title>
        <authorList>
            <person name="Lee J.J."/>
            <person name="Kang M.S."/>
            <person name="Kim G.S."/>
            <person name="Lee C.S."/>
            <person name="Lim S."/>
            <person name="Lee J."/>
            <person name="Roh S.H."/>
            <person name="Kang H."/>
            <person name="Ha J.M."/>
            <person name="Bae S."/>
            <person name="Jung H.Y."/>
            <person name="Kim M.K."/>
        </authorList>
    </citation>
    <scope>NUCLEOTIDE SEQUENCE [LARGE SCALE GENOMIC DNA]</scope>
    <source>
        <strain evidence="1 2">LCS9</strain>
    </source>
</reference>
<accession>A0A172TXD2</accession>
<name>A0A172TXD2_9BACT</name>
<dbReference type="RefSeq" id="WP_066405879.1">
    <property type="nucleotide sequence ID" value="NZ_CP011390.1"/>
</dbReference>
<keyword evidence="2" id="KW-1185">Reference proteome</keyword>
<dbReference type="Proteomes" id="UP000077177">
    <property type="component" value="Chromosome"/>
</dbReference>
<organism evidence="1 2">
    <name type="scientific">Flavisolibacter tropicus</name>
    <dbReference type="NCBI Taxonomy" id="1492898"/>
    <lineage>
        <taxon>Bacteria</taxon>
        <taxon>Pseudomonadati</taxon>
        <taxon>Bacteroidota</taxon>
        <taxon>Chitinophagia</taxon>
        <taxon>Chitinophagales</taxon>
        <taxon>Chitinophagaceae</taxon>
        <taxon>Flavisolibacter</taxon>
    </lineage>
</organism>
<evidence type="ECO:0000313" key="1">
    <source>
        <dbReference type="EMBL" id="ANE51755.1"/>
    </source>
</evidence>
<gene>
    <name evidence="1" type="ORF">SY85_15880</name>
</gene>
<proteinExistence type="predicted"/>
<dbReference type="EMBL" id="CP011390">
    <property type="protein sequence ID" value="ANE51755.1"/>
    <property type="molecule type" value="Genomic_DNA"/>
</dbReference>
<dbReference type="AlphaFoldDB" id="A0A172TXD2"/>
<dbReference type="OrthoDB" id="4020068at2"/>
<dbReference type="KEGG" id="fla:SY85_15880"/>
<reference evidence="2" key="1">
    <citation type="submission" date="2015-01" db="EMBL/GenBank/DDBJ databases">
        <title>Flavisolibacter sp./LCS9/ whole genome sequencing.</title>
        <authorList>
            <person name="Kim M.K."/>
            <person name="Srinivasan S."/>
            <person name="Lee J.-J."/>
        </authorList>
    </citation>
    <scope>NUCLEOTIDE SEQUENCE [LARGE SCALE GENOMIC DNA]</scope>
    <source>
        <strain evidence="2">LCS9</strain>
    </source>
</reference>
<evidence type="ECO:0000313" key="2">
    <source>
        <dbReference type="Proteomes" id="UP000077177"/>
    </source>
</evidence>
<sequence length="344" mass="38840">MLSITQELIEHLHASDSKEQPPALAGSYINVILKCGDVKDAEALLPVFLEKPSHFYRTQLLPILGMFGTNAIAQGLLENCFATNQLKADMPEELLHVLGQLRYEPAIDMLSSYALSDTSGYYPSKYAVLGLLHFPCEGYEQQIEAAIRNTFGKNLFNEFVPSLVCKLKNRDALLPILYEQGVTVCSTDCNAGLLLGFALSGVEGANYIRKALFDPAWEADATGTGTAYWASKSMQYTGVSFEELYAAIKQEDNPDKLDYQLRVFESLLSRRLESVEEPLRLEHSKSKESFTTLYELLFRWATPNRQNNILDLAEKVDREQDFYLLEKVLLQKVEEECLLKVIRL</sequence>